<dbReference type="PANTHER" id="PTHR47338:SF5">
    <property type="entry name" value="ZN(II)2CYS6 TRANSCRIPTION FACTOR (EUROFUNG)"/>
    <property type="match status" value="1"/>
</dbReference>
<dbReference type="EMBL" id="JAZAVJ010000032">
    <property type="protein sequence ID" value="KAK7420075.1"/>
    <property type="molecule type" value="Genomic_DNA"/>
</dbReference>
<keyword evidence="2" id="KW-0479">Metal-binding</keyword>
<keyword evidence="3" id="KW-0805">Transcription regulation</keyword>
<reference evidence="8 9" key="1">
    <citation type="journal article" date="2025" name="Microbiol. Resour. Announc.">
        <title>Draft genome sequences for Neonectria magnoliae and Neonectria punicea, canker pathogens of Liriodendron tulipifera and Acer saccharum in West Virginia.</title>
        <authorList>
            <person name="Petronek H.M."/>
            <person name="Kasson M.T."/>
            <person name="Metheny A.M."/>
            <person name="Stauder C.M."/>
            <person name="Lovett B."/>
            <person name="Lynch S.C."/>
            <person name="Garnas J.R."/>
            <person name="Kasson L.R."/>
            <person name="Stajich J.E."/>
        </authorList>
    </citation>
    <scope>NUCLEOTIDE SEQUENCE [LARGE SCALE GENOMIC DNA]</scope>
    <source>
        <strain evidence="8 9">NRRL 64653</strain>
    </source>
</reference>
<dbReference type="Pfam" id="PF04082">
    <property type="entry name" value="Fungal_trans"/>
    <property type="match status" value="1"/>
</dbReference>
<dbReference type="CDD" id="cd12148">
    <property type="entry name" value="fungal_TF_MHR"/>
    <property type="match status" value="1"/>
</dbReference>
<evidence type="ECO:0000256" key="5">
    <source>
        <dbReference type="ARBA" id="ARBA00023242"/>
    </source>
</evidence>
<evidence type="ECO:0000256" key="2">
    <source>
        <dbReference type="ARBA" id="ARBA00022723"/>
    </source>
</evidence>
<feature type="region of interest" description="Disordered" evidence="6">
    <location>
        <begin position="33"/>
        <end position="56"/>
    </location>
</feature>
<keyword evidence="5" id="KW-0539">Nucleus</keyword>
<evidence type="ECO:0000259" key="7">
    <source>
        <dbReference type="PROSITE" id="PS50048"/>
    </source>
</evidence>
<keyword evidence="4" id="KW-0804">Transcription</keyword>
<evidence type="ECO:0000313" key="9">
    <source>
        <dbReference type="Proteomes" id="UP001498476"/>
    </source>
</evidence>
<dbReference type="Proteomes" id="UP001498476">
    <property type="component" value="Unassembled WGS sequence"/>
</dbReference>
<evidence type="ECO:0000256" key="4">
    <source>
        <dbReference type="ARBA" id="ARBA00023163"/>
    </source>
</evidence>
<dbReference type="Gene3D" id="4.10.240.10">
    <property type="entry name" value="Zn(2)-C6 fungal-type DNA-binding domain"/>
    <property type="match status" value="1"/>
</dbReference>
<organism evidence="8 9">
    <name type="scientific">Neonectria punicea</name>
    <dbReference type="NCBI Taxonomy" id="979145"/>
    <lineage>
        <taxon>Eukaryota</taxon>
        <taxon>Fungi</taxon>
        <taxon>Dikarya</taxon>
        <taxon>Ascomycota</taxon>
        <taxon>Pezizomycotina</taxon>
        <taxon>Sordariomycetes</taxon>
        <taxon>Hypocreomycetidae</taxon>
        <taxon>Hypocreales</taxon>
        <taxon>Nectriaceae</taxon>
        <taxon>Neonectria</taxon>
    </lineage>
</organism>
<dbReference type="InterPro" id="IPR007219">
    <property type="entry name" value="XnlR_reg_dom"/>
</dbReference>
<sequence>MRCRRSKIKCDNDGGNSPCDTCIKGGHQCQYPEATPIPSKRSDPPTIVRQEKDGTHERKRIRKVDEVPVLDNERSAAYAEEVLSYPFLTTELWDQLLNIYRLHFATELSFLHLPTLKEKMSLRQGTKYEPSVELNLVLLGVLTLTSRFHPDLVKYVSHLSTGQGGSVRPRIWQTKADPSAASEFFANVLTTALGPLKLAVSVVTVERVQVFLMLGLFEWSQRTPSGGPASWMYVGIAIRMAQALKLGLDDQLFRGQGYPSRGGNPAQRARGSSSEIGIIREIRRRTMFSCLILDRMMACGNDRVSMIQPNTIRIQLPCTEMAFDLALEVNTGFLNFEGDIMNQFVNDDSVLSRFIQLVEIWVKISHYSLTGGRLRERLPPWEKQSTFGTLREKLYQFLHNLPDTFTFSRQNYYRHENHQATNMYVSLHMLVSVCLMMLHREHLPFLPLRCSRPEGPFIPPLIPPHQTPGGFWEEVTQTFFEASRDIVDLVEICRDKLPQSWLTLFSVWSAGFAGVYAHHFPYMDTKHQMVSQGDIDRRADGSLETGKGAATDLAYQALHKMAASTQGAQTYLKHLQKIDGYYTQAGTLFLQGAGSSDSMRETSDRQLSIRLGGDGVGFEEWKPQAGRAPRDFPMMVDDDSRSNQHDGLDRSRGGAADRGSPMGISEGHQAGADYTRTPRSNPAMPFTAVNSSSMMRSGSSASPPLSMESRREGVSGGDHRFAPRSTVSHNRSMLTLPGTEPETLSGEIPEFSLDQLSLMESQRLGKMLTDLEEFSGAGTLGDGWTRLELGGGGTRLE</sequence>
<dbReference type="SUPFAM" id="SSF57701">
    <property type="entry name" value="Zn2/Cys6 DNA-binding domain"/>
    <property type="match status" value="1"/>
</dbReference>
<feature type="compositionally biased region" description="Low complexity" evidence="6">
    <location>
        <begin position="691"/>
        <end position="702"/>
    </location>
</feature>
<dbReference type="PANTHER" id="PTHR47338">
    <property type="entry name" value="ZN(II)2CYS6 TRANSCRIPTION FACTOR (EUROFUNG)-RELATED"/>
    <property type="match status" value="1"/>
</dbReference>
<evidence type="ECO:0000256" key="1">
    <source>
        <dbReference type="ARBA" id="ARBA00004123"/>
    </source>
</evidence>
<evidence type="ECO:0000256" key="3">
    <source>
        <dbReference type="ARBA" id="ARBA00023015"/>
    </source>
</evidence>
<dbReference type="InterPro" id="IPR050815">
    <property type="entry name" value="TF_fung"/>
</dbReference>
<protein>
    <recommendedName>
        <fullName evidence="7">Zn(2)-C6 fungal-type domain-containing protein</fullName>
    </recommendedName>
</protein>
<dbReference type="InterPro" id="IPR036864">
    <property type="entry name" value="Zn2-C6_fun-type_DNA-bd_sf"/>
</dbReference>
<comment type="subcellular location">
    <subcellularLocation>
        <location evidence="1">Nucleus</location>
    </subcellularLocation>
</comment>
<dbReference type="CDD" id="cd00067">
    <property type="entry name" value="GAL4"/>
    <property type="match status" value="1"/>
</dbReference>
<feature type="domain" description="Zn(2)-C6 fungal-type" evidence="7">
    <location>
        <begin position="1"/>
        <end position="31"/>
    </location>
</feature>
<dbReference type="PROSITE" id="PS50048">
    <property type="entry name" value="ZN2_CY6_FUNGAL_2"/>
    <property type="match status" value="1"/>
</dbReference>
<dbReference type="Pfam" id="PF00172">
    <property type="entry name" value="Zn_clus"/>
    <property type="match status" value="1"/>
</dbReference>
<comment type="caution">
    <text evidence="8">The sequence shown here is derived from an EMBL/GenBank/DDBJ whole genome shotgun (WGS) entry which is preliminary data.</text>
</comment>
<evidence type="ECO:0000313" key="8">
    <source>
        <dbReference type="EMBL" id="KAK7420075.1"/>
    </source>
</evidence>
<evidence type="ECO:0000256" key="6">
    <source>
        <dbReference type="SAM" id="MobiDB-lite"/>
    </source>
</evidence>
<feature type="region of interest" description="Disordered" evidence="6">
    <location>
        <begin position="618"/>
        <end position="744"/>
    </location>
</feature>
<proteinExistence type="predicted"/>
<dbReference type="InterPro" id="IPR001138">
    <property type="entry name" value="Zn2Cys6_DnaBD"/>
</dbReference>
<accession>A0ABR1HFY4</accession>
<name>A0ABR1HFY4_9HYPO</name>
<keyword evidence="9" id="KW-1185">Reference proteome</keyword>
<feature type="compositionally biased region" description="Basic and acidic residues" evidence="6">
    <location>
        <begin position="708"/>
        <end position="721"/>
    </location>
</feature>
<dbReference type="SMART" id="SM00906">
    <property type="entry name" value="Fungal_trans"/>
    <property type="match status" value="1"/>
</dbReference>
<feature type="compositionally biased region" description="Basic and acidic residues" evidence="6">
    <location>
        <begin position="638"/>
        <end position="652"/>
    </location>
</feature>
<gene>
    <name evidence="8" type="ORF">QQX98_002937</name>
</gene>